<dbReference type="OrthoDB" id="3045089at2759"/>
<evidence type="ECO:0000313" key="4">
    <source>
        <dbReference type="Proteomes" id="UP000554235"/>
    </source>
</evidence>
<evidence type="ECO:0000313" key="3">
    <source>
        <dbReference type="EMBL" id="KAF4464232.1"/>
    </source>
</evidence>
<gene>
    <name evidence="3" type="ORF">FALBO_8937</name>
</gene>
<dbReference type="PANTHER" id="PTHR38886:SF1">
    <property type="entry name" value="NACHT-NTPASE AND P-LOOP NTPASES N-TERMINAL DOMAIN-CONTAINING PROTEIN"/>
    <property type="match status" value="1"/>
</dbReference>
<feature type="region of interest" description="Disordered" evidence="1">
    <location>
        <begin position="182"/>
        <end position="207"/>
    </location>
</feature>
<dbReference type="Pfam" id="PF22893">
    <property type="entry name" value="ULD_2"/>
    <property type="match status" value="1"/>
</dbReference>
<organism evidence="3 4">
    <name type="scientific">Fusarium albosuccineum</name>
    <dbReference type="NCBI Taxonomy" id="1237068"/>
    <lineage>
        <taxon>Eukaryota</taxon>
        <taxon>Fungi</taxon>
        <taxon>Dikarya</taxon>
        <taxon>Ascomycota</taxon>
        <taxon>Pezizomycotina</taxon>
        <taxon>Sordariomycetes</taxon>
        <taxon>Hypocreomycetidae</taxon>
        <taxon>Hypocreales</taxon>
        <taxon>Nectriaceae</taxon>
        <taxon>Fusarium</taxon>
        <taxon>Fusarium decemcellulare species complex</taxon>
    </lineage>
</organism>
<proteinExistence type="predicted"/>
<accession>A0A8H4L9Y7</accession>
<evidence type="ECO:0000259" key="2">
    <source>
        <dbReference type="Pfam" id="PF22893"/>
    </source>
</evidence>
<feature type="compositionally biased region" description="Low complexity" evidence="1">
    <location>
        <begin position="192"/>
        <end position="206"/>
    </location>
</feature>
<comment type="caution">
    <text evidence="3">The sequence shown here is derived from an EMBL/GenBank/DDBJ whole genome shotgun (WGS) entry which is preliminary data.</text>
</comment>
<sequence>MAAPGFGFSAGDFISAVKLISDITKALKDTGGAAENHCGVLTDLNLLKDVLEQLQREHTVAASSSTNNPFVTHARRQASLTLSTLADFLNVISKFGAKLGPQRPSPWYRGVGRKAQWAVVYAKHVDDLRMRVGTQLQTLSILTQLKERSTAAIIDLDAKLSEMKIQNDEILRRCSKWDTPMDGLERSPRPLNNSNQQANPNNNETNLIPYSRGDTTLSGSRGVWPVTYEPLDSLATRFDQAIENFEQRCLQRLGPEPSTTIFSIHDSKHPTDQGAISHHTQTGQEEDTLRSLLLKLAHVMARDLRDLVVKAWLLFPHLMTFYRWLSTTITTPPMLIVAESINFEDVLGRKVTLQYDFFRHWPNFNAFLHSQFQNCPGESYVAKKQYYILDAQTTDHVDSDVELAWRAMALPGCEISMNAQDLGVEASPKGYKAKQRFPVQSVA</sequence>
<dbReference type="Proteomes" id="UP000554235">
    <property type="component" value="Unassembled WGS sequence"/>
</dbReference>
<reference evidence="3 4" key="1">
    <citation type="submission" date="2020-01" db="EMBL/GenBank/DDBJ databases">
        <title>Identification and distribution of gene clusters putatively required for synthesis of sphingolipid metabolism inhibitors in phylogenetically diverse species of the filamentous fungus Fusarium.</title>
        <authorList>
            <person name="Kim H.-S."/>
            <person name="Busman M."/>
            <person name="Brown D.W."/>
            <person name="Divon H."/>
            <person name="Uhlig S."/>
            <person name="Proctor R.H."/>
        </authorList>
    </citation>
    <scope>NUCLEOTIDE SEQUENCE [LARGE SCALE GENOMIC DNA]</scope>
    <source>
        <strain evidence="3 4">NRRL 20459</strain>
    </source>
</reference>
<dbReference type="AlphaFoldDB" id="A0A8H4L9Y7"/>
<protein>
    <recommendedName>
        <fullName evidence="2">Ubiquitin-like domain-containing protein</fullName>
    </recommendedName>
</protein>
<keyword evidence="4" id="KW-1185">Reference proteome</keyword>
<dbReference type="PANTHER" id="PTHR38886">
    <property type="entry name" value="SESA DOMAIN-CONTAINING PROTEIN"/>
    <property type="match status" value="1"/>
</dbReference>
<feature type="domain" description="Ubiquitin-like" evidence="2">
    <location>
        <begin position="338"/>
        <end position="418"/>
    </location>
</feature>
<evidence type="ECO:0000256" key="1">
    <source>
        <dbReference type="SAM" id="MobiDB-lite"/>
    </source>
</evidence>
<name>A0A8H4L9Y7_9HYPO</name>
<dbReference type="EMBL" id="JAADYS010001223">
    <property type="protein sequence ID" value="KAF4464232.1"/>
    <property type="molecule type" value="Genomic_DNA"/>
</dbReference>
<dbReference type="InterPro" id="IPR054464">
    <property type="entry name" value="ULD_fung"/>
</dbReference>